<evidence type="ECO:0000313" key="2">
    <source>
        <dbReference type="Proteomes" id="UP000295257"/>
    </source>
</evidence>
<evidence type="ECO:0008006" key="3">
    <source>
        <dbReference type="Google" id="ProtNLM"/>
    </source>
</evidence>
<dbReference type="Proteomes" id="UP000295257">
    <property type="component" value="Unassembled WGS sequence"/>
</dbReference>
<reference evidence="1 2" key="1">
    <citation type="journal article" date="2019" name="Appl. Microbiol. Biotechnol.">
        <title>Uncovering carbohydrate metabolism through a genotype-phenotype association study of 56 lactic acid bacteria genomes.</title>
        <authorList>
            <person name="Buron-Moles G."/>
            <person name="Chailyan A."/>
            <person name="Dolejs I."/>
            <person name="Forster J."/>
            <person name="Miks M.H."/>
        </authorList>
    </citation>
    <scope>NUCLEOTIDE SEQUENCE [LARGE SCALE GENOMIC DNA]</scope>
    <source>
        <strain evidence="1 2">ATCC 29644</strain>
    </source>
</reference>
<sequence length="206" mass="23634">MKIYLATITVCALFLTGCSHNSKTSNIDQTDLQKQQIVLKRNKKKWHQQTKQVTHSTLSTQKIIPKKNLSLNQLKKNSDFLIQGTVIDFSHSSKKSTNASIYVNHIISGSEDILGKNIDIKLPGGIDQNVYYRSTQCPLPKLGQKIILRLDKTHNEYRVLAPNSNIWVEKDHEFVLNNQTIRQEPCLKEITEQLNQAIPYRYTDLC</sequence>
<dbReference type="EMBL" id="PUFN01000017">
    <property type="protein sequence ID" value="TDG72280.1"/>
    <property type="molecule type" value="Genomic_DNA"/>
</dbReference>
<proteinExistence type="predicted"/>
<organism evidence="1 2">
    <name type="scientific">Companilactobacillus farciminis</name>
    <dbReference type="NCBI Taxonomy" id="1612"/>
    <lineage>
        <taxon>Bacteria</taxon>
        <taxon>Bacillati</taxon>
        <taxon>Bacillota</taxon>
        <taxon>Bacilli</taxon>
        <taxon>Lactobacillales</taxon>
        <taxon>Lactobacillaceae</taxon>
        <taxon>Companilactobacillus</taxon>
    </lineage>
</organism>
<evidence type="ECO:0000313" key="1">
    <source>
        <dbReference type="EMBL" id="TDG72280.1"/>
    </source>
</evidence>
<gene>
    <name evidence="1" type="ORF">C5L30_001091</name>
</gene>
<dbReference type="RefSeq" id="WP_010019902.1">
    <property type="nucleotide sequence ID" value="NZ_PUFN01000017.1"/>
</dbReference>
<dbReference type="OrthoDB" id="2319747at2"/>
<accession>A0A4R5NEV4</accession>
<comment type="caution">
    <text evidence="1">The sequence shown here is derived from an EMBL/GenBank/DDBJ whole genome shotgun (WGS) entry which is preliminary data.</text>
</comment>
<dbReference type="AlphaFoldDB" id="A0A4R5NEV4"/>
<keyword evidence="2" id="KW-1185">Reference proteome</keyword>
<dbReference type="PROSITE" id="PS51257">
    <property type="entry name" value="PROKAR_LIPOPROTEIN"/>
    <property type="match status" value="1"/>
</dbReference>
<name>A0A4R5NEV4_9LACO</name>
<protein>
    <recommendedName>
        <fullName evidence="3">Lipoprotein</fullName>
    </recommendedName>
</protein>